<dbReference type="EMBL" id="JASBWR010000016">
    <property type="protein sequence ID" value="KAJ9109748.1"/>
    <property type="molecule type" value="Genomic_DNA"/>
</dbReference>
<keyword evidence="2" id="KW-1185">Reference proteome</keyword>
<accession>A0ACC2WDD6</accession>
<gene>
    <name evidence="1" type="ORF">QFC19_001978</name>
</gene>
<evidence type="ECO:0000313" key="1">
    <source>
        <dbReference type="EMBL" id="KAJ9109748.1"/>
    </source>
</evidence>
<protein>
    <submittedName>
        <fullName evidence="1">Uncharacterized protein</fullName>
    </submittedName>
</protein>
<comment type="caution">
    <text evidence="1">The sequence shown here is derived from an EMBL/GenBank/DDBJ whole genome shotgun (WGS) entry which is preliminary data.</text>
</comment>
<organism evidence="1 2">
    <name type="scientific">Naganishia cerealis</name>
    <dbReference type="NCBI Taxonomy" id="610337"/>
    <lineage>
        <taxon>Eukaryota</taxon>
        <taxon>Fungi</taxon>
        <taxon>Dikarya</taxon>
        <taxon>Basidiomycota</taxon>
        <taxon>Agaricomycotina</taxon>
        <taxon>Tremellomycetes</taxon>
        <taxon>Filobasidiales</taxon>
        <taxon>Filobasidiaceae</taxon>
        <taxon>Naganishia</taxon>
    </lineage>
</organism>
<dbReference type="Proteomes" id="UP001241377">
    <property type="component" value="Unassembled WGS sequence"/>
</dbReference>
<evidence type="ECO:0000313" key="2">
    <source>
        <dbReference type="Proteomes" id="UP001241377"/>
    </source>
</evidence>
<name>A0ACC2WDD6_9TREE</name>
<reference evidence="1" key="1">
    <citation type="submission" date="2023-04" db="EMBL/GenBank/DDBJ databases">
        <title>Draft Genome sequencing of Naganishia species isolated from polar environments using Oxford Nanopore Technology.</title>
        <authorList>
            <person name="Leo P."/>
            <person name="Venkateswaran K."/>
        </authorList>
    </citation>
    <scope>NUCLEOTIDE SEQUENCE</scope>
    <source>
        <strain evidence="1">MNA-CCFEE 5261</strain>
    </source>
</reference>
<proteinExistence type="predicted"/>
<sequence>MLNHGYSITTNAESTAGGESVLPLSTNPQQPQEDIEQYLLAAQQHFQQAQQIQTQLENHQAQQAQQAQPAQQAQQSQQSQQVQQQQSRARSISQPSHFNQVHRFSIPFGFSPDQAAHGMDSSPIRVSAENSSNVSLETSQNLGSSPLQGLDQHAYFPNMGPPGVQGSQFNTAGQNNQAKNLQVEQHIAMMNAMNGMNAQLAAEGHVLNSQPVSPVANNPTNGMMTFSTPAGMSNPSQHVHTRPRGMTVGTVPILPMQFGNYQPGMTSVVNGSVQATPESIYHISNHMPRTQVPSPVPASPFNVQPRDTMISHTAPSSPGSQMFAQEIENNAFMNAVLTTPQRVMSANFTQQEAPRSLQEYNAVPTLESQALNYGHGMSEIKMKSIPMSVSNSQTSFHQSSHLPGSAGSGEDGSGSKSRMGSRRPSTAGPGQGSNVGMQMSTFDGLQGMSSQDAQTSSGQILSITTDSNQVEELSHDLREKLSFLTNLQNKLTAAINEAQLNHPMAVDEYLNDIKKAIVSKENEPKTPSSAASVSGQMSTFTAATVQRQPSPLVMRQTLNNRMESITPININLGTTTNAPSPSTHDALGNALRPNTGSLLAPVELSRATVSSSVKRSAPESPLMDVETAGQNKYMRLEQAMDGIEPSASTSVQPQTMMPPQIVHSHSYPHAGATQQPMMAVPMNAMPTLTGALSQHIPQTHTPANPSPLSNVSNAPQSGPFTFGHPTAIAIPMDSAIQNWPTQHVMADGNYIIPPLGQIQQPTTVGRRGSIVDGRLIAPRPRVGDARSITTGAIPTLTTLGMTSSMPQQASMSNYQFTGMDSEIALDDGDLEDEDDSDDDEGHLKRRPSKRRRSSDQAQAPEGALIQPPDLISEEIRIQLDKIMYGFLNDICSNLGATDAKGELIHQPLMKKKMERLDASTDFRPFKFRIQAFTNAFSELLQQKGILEETLPAKKIKSYLWNQKLISRFNDDGKKSKSKGNHIWNVDAKKLPDGQWIFRPFQRKIHLPDPLHAWYGSKFAWQPKVWDPQASTSGLKVDWRFEGLPSWLKWRDDVKGLEGIPIDGDSSADITVTAVFLDADGKELAVSTRFFLPVGHLEASNAAGTTTPAGLMLSAINPPLSSSASAPNHLPKSSIPALTDIKQEPTIKASESPMREVNSK</sequence>